<comment type="caution">
    <text evidence="1">The sequence shown here is derived from an EMBL/GenBank/DDBJ whole genome shotgun (WGS) entry which is preliminary data.</text>
</comment>
<evidence type="ECO:0000313" key="1">
    <source>
        <dbReference type="EMBL" id="KAI4840331.1"/>
    </source>
</evidence>
<sequence>MENINEEFLNKLLEGSQSSNIYNKLNENVTGSQYDTICNVINEYKNGNVFPSGIYDLCKQIARNADDLSKMLNKRGYHNQCLHYTYWIYYELKKILKQSSEDVKTKHIIKYLELKNNIYKEYQLHKCRPDIKDNNMNELNEKVDEKYLHDYFQNYDIIKTYSACERATFQNYKEYLTNISKLYMKHKKDKQCCDDPFWDSCPDYFKCPNEFDPNNLLQVLNSNTNGRCNNLKKLEKTSKSVYPMNSGGSQTDIISSFYFISCTDITDKRQKCNVFPSYPASMKNPSSSFTQHPPYHVTVTIDGQPRTSVDTLSQRERPGSTENSVQPEHLPFSDQLSLNGSPETKEKDVCTTPGYVKDSSGNCREPNVRETTTIELRINEYHPNKKRAYISFKNNSISSNTFNNFFRAGIILTLIVGIISIIFIYYKFTPFGICFRKKMSKKKGIHDYYDDPYMRHFIIRAPKSVKRKVGTKGLRFSYYSM</sequence>
<dbReference type="EMBL" id="CM043772">
    <property type="protein sequence ID" value="KAI4840331.1"/>
    <property type="molecule type" value="Genomic_DNA"/>
</dbReference>
<reference evidence="1" key="1">
    <citation type="submission" date="2022-06" db="EMBL/GenBank/DDBJ databases">
        <title>The First Complete Genome of the Simian Malaria Parasite Plasmodium brasilianum.</title>
        <authorList>
            <person name="Bajic M."/>
            <person name="Ravishankar S."/>
        </authorList>
    </citation>
    <scope>NUCLEOTIDE SEQUENCE</scope>
    <source>
        <strain evidence="1">Bolivian I</strain>
    </source>
</reference>
<protein>
    <submittedName>
        <fullName evidence="1">PIR protein</fullName>
    </submittedName>
</protein>
<dbReference type="Proteomes" id="UP001056978">
    <property type="component" value="Chromosome 4"/>
</dbReference>
<accession>A0ACB9YD60</accession>
<keyword evidence="2" id="KW-1185">Reference proteome</keyword>
<proteinExistence type="predicted"/>
<organism evidence="1 2">
    <name type="scientific">Plasmodium brasilianum</name>
    <dbReference type="NCBI Taxonomy" id="5824"/>
    <lineage>
        <taxon>Eukaryota</taxon>
        <taxon>Sar</taxon>
        <taxon>Alveolata</taxon>
        <taxon>Apicomplexa</taxon>
        <taxon>Aconoidasida</taxon>
        <taxon>Haemosporida</taxon>
        <taxon>Plasmodiidae</taxon>
        <taxon>Plasmodium</taxon>
        <taxon>Plasmodium (Plasmodium)</taxon>
    </lineage>
</organism>
<gene>
    <name evidence="1" type="ORF">MKS88_001052</name>
</gene>
<evidence type="ECO:0000313" key="2">
    <source>
        <dbReference type="Proteomes" id="UP001056978"/>
    </source>
</evidence>
<name>A0ACB9YD60_PLABR</name>